<feature type="binding site" evidence="7">
    <location>
        <position position="416"/>
    </location>
    <ligand>
        <name>deamido-NAD(+)</name>
        <dbReference type="ChEBI" id="CHEBI:58437"/>
        <note>ligand shared between two neighboring subunits</note>
    </ligand>
</feature>
<evidence type="ECO:0000256" key="3">
    <source>
        <dbReference type="ARBA" id="ARBA00022598"/>
    </source>
</evidence>
<dbReference type="RefSeq" id="WP_345035811.1">
    <property type="nucleotide sequence ID" value="NZ_BAAAYL010000001.1"/>
</dbReference>
<feature type="binding site" evidence="7">
    <location>
        <position position="132"/>
    </location>
    <ligand>
        <name>L-glutamine</name>
        <dbReference type="ChEBI" id="CHEBI:58359"/>
    </ligand>
</feature>
<dbReference type="PANTHER" id="PTHR23090">
    <property type="entry name" value="NH 3 /GLUTAMINE-DEPENDENT NAD + SYNTHETASE"/>
    <property type="match status" value="1"/>
</dbReference>
<dbReference type="Gene3D" id="3.40.50.620">
    <property type="entry name" value="HUPs"/>
    <property type="match status" value="1"/>
</dbReference>
<evidence type="ECO:0000256" key="5">
    <source>
        <dbReference type="ARBA" id="ARBA00022840"/>
    </source>
</evidence>
<comment type="function">
    <text evidence="7">Catalyzes the ATP-dependent amidation of deamido-NAD to form NAD. Uses L-glutamine as a nitrogen source.</text>
</comment>
<name>A0ABP6S8V1_9ACTN</name>
<keyword evidence="4 7" id="KW-0547">Nucleotide-binding</keyword>
<dbReference type="NCBIfam" id="NF010588">
    <property type="entry name" value="PRK13981.1"/>
    <property type="match status" value="1"/>
</dbReference>
<evidence type="ECO:0000256" key="7">
    <source>
        <dbReference type="HAMAP-Rule" id="MF_02090"/>
    </source>
</evidence>
<organism evidence="13 14">
    <name type="scientific">Streptomyces sannanensis</name>
    <dbReference type="NCBI Taxonomy" id="285536"/>
    <lineage>
        <taxon>Bacteria</taxon>
        <taxon>Bacillati</taxon>
        <taxon>Actinomycetota</taxon>
        <taxon>Actinomycetes</taxon>
        <taxon>Kitasatosporales</taxon>
        <taxon>Streptomycetaceae</taxon>
        <taxon>Streptomyces</taxon>
    </lineage>
</organism>
<dbReference type="InterPro" id="IPR000132">
    <property type="entry name" value="Nitrilase/CN_hydratase_CS"/>
</dbReference>
<comment type="catalytic activity">
    <reaction evidence="7 8">
        <text>deamido-NAD(+) + L-glutamine + ATP + H2O = L-glutamate + AMP + diphosphate + NAD(+) + H(+)</text>
        <dbReference type="Rhea" id="RHEA:24384"/>
        <dbReference type="ChEBI" id="CHEBI:15377"/>
        <dbReference type="ChEBI" id="CHEBI:15378"/>
        <dbReference type="ChEBI" id="CHEBI:29985"/>
        <dbReference type="ChEBI" id="CHEBI:30616"/>
        <dbReference type="ChEBI" id="CHEBI:33019"/>
        <dbReference type="ChEBI" id="CHEBI:57540"/>
        <dbReference type="ChEBI" id="CHEBI:58359"/>
        <dbReference type="ChEBI" id="CHEBI:58437"/>
        <dbReference type="ChEBI" id="CHEBI:456215"/>
        <dbReference type="EC" id="6.3.5.1"/>
    </reaction>
</comment>
<comment type="pathway">
    <text evidence="1 7 8">Cofactor biosynthesis; NAD(+) biosynthesis; NAD(+) from deamido-NAD(+) (L-Gln route): step 1/1.</text>
</comment>
<proteinExistence type="inferred from homology"/>
<dbReference type="EC" id="6.3.5.1" evidence="7 8"/>
<dbReference type="PANTHER" id="PTHR23090:SF9">
    <property type="entry name" value="GLUTAMINE-DEPENDENT NAD(+) SYNTHETASE"/>
    <property type="match status" value="1"/>
</dbReference>
<dbReference type="EMBL" id="BAAAYL010000001">
    <property type="protein sequence ID" value="GAA3370834.1"/>
    <property type="molecule type" value="Genomic_DNA"/>
</dbReference>
<comment type="caution">
    <text evidence="7">Lacks conserved residue(s) required for the propagation of feature annotation.</text>
</comment>
<dbReference type="Pfam" id="PF02540">
    <property type="entry name" value="NAD_synthase"/>
    <property type="match status" value="1"/>
</dbReference>
<dbReference type="InterPro" id="IPR014445">
    <property type="entry name" value="Gln-dep_NAD_synthase"/>
</dbReference>
<dbReference type="Pfam" id="PF00795">
    <property type="entry name" value="CN_hydrolase"/>
    <property type="match status" value="1"/>
</dbReference>
<evidence type="ECO:0000313" key="14">
    <source>
        <dbReference type="Proteomes" id="UP001499990"/>
    </source>
</evidence>
<feature type="binding site" evidence="7">
    <location>
        <position position="189"/>
    </location>
    <ligand>
        <name>L-glutamine</name>
        <dbReference type="ChEBI" id="CHEBI:58359"/>
    </ligand>
</feature>
<keyword evidence="3 7" id="KW-0436">Ligase</keyword>
<keyword evidence="5 7" id="KW-0067">ATP-binding</keyword>
<feature type="binding site" evidence="7">
    <location>
        <begin position="339"/>
        <end position="346"/>
    </location>
    <ligand>
        <name>ATP</name>
        <dbReference type="ChEBI" id="CHEBI:30616"/>
    </ligand>
</feature>
<dbReference type="Proteomes" id="UP001499990">
    <property type="component" value="Unassembled WGS sequence"/>
</dbReference>
<dbReference type="NCBIfam" id="TIGR00552">
    <property type="entry name" value="nadE"/>
    <property type="match status" value="1"/>
</dbReference>
<dbReference type="CDD" id="cd07570">
    <property type="entry name" value="GAT_Gln-NAD-synth"/>
    <property type="match status" value="1"/>
</dbReference>
<evidence type="ECO:0000256" key="11">
    <source>
        <dbReference type="SAM" id="MobiDB-lite"/>
    </source>
</evidence>
<evidence type="ECO:0000256" key="10">
    <source>
        <dbReference type="RuleBase" id="RU003811"/>
    </source>
</evidence>
<feature type="binding site" evidence="7">
    <location>
        <position position="445"/>
    </location>
    <ligand>
        <name>deamido-NAD(+)</name>
        <dbReference type="ChEBI" id="CHEBI:58437"/>
        <note>ligand shared between two neighboring subunits</note>
    </ligand>
</feature>
<dbReference type="PROSITE" id="PS00920">
    <property type="entry name" value="NITRIL_CHT_1"/>
    <property type="match status" value="1"/>
</dbReference>
<evidence type="ECO:0000256" key="4">
    <source>
        <dbReference type="ARBA" id="ARBA00022741"/>
    </source>
</evidence>
<reference evidence="14" key="1">
    <citation type="journal article" date="2019" name="Int. J. Syst. Evol. Microbiol.">
        <title>The Global Catalogue of Microorganisms (GCM) 10K type strain sequencing project: providing services to taxonomists for standard genome sequencing and annotation.</title>
        <authorList>
            <consortium name="The Broad Institute Genomics Platform"/>
            <consortium name="The Broad Institute Genome Sequencing Center for Infectious Disease"/>
            <person name="Wu L."/>
            <person name="Ma J."/>
        </authorList>
    </citation>
    <scope>NUCLEOTIDE SEQUENCE [LARGE SCALE GENOMIC DNA]</scope>
    <source>
        <strain evidence="14">JCM 9651</strain>
    </source>
</reference>
<feature type="binding site" evidence="7">
    <location>
        <position position="195"/>
    </location>
    <ligand>
        <name>L-glutamine</name>
        <dbReference type="ChEBI" id="CHEBI:58359"/>
    </ligand>
</feature>
<dbReference type="HAMAP" id="MF_02090">
    <property type="entry name" value="NadE_glutamine_dep"/>
    <property type="match status" value="1"/>
</dbReference>
<dbReference type="CDD" id="cd00553">
    <property type="entry name" value="NAD_synthase"/>
    <property type="match status" value="1"/>
</dbReference>
<dbReference type="InterPro" id="IPR036526">
    <property type="entry name" value="C-N_Hydrolase_sf"/>
</dbReference>
<evidence type="ECO:0000256" key="6">
    <source>
        <dbReference type="ARBA" id="ARBA00023027"/>
    </source>
</evidence>
<dbReference type="InterPro" id="IPR014729">
    <property type="entry name" value="Rossmann-like_a/b/a_fold"/>
</dbReference>
<evidence type="ECO:0000256" key="1">
    <source>
        <dbReference type="ARBA" id="ARBA00005188"/>
    </source>
</evidence>
<feature type="active site" description="Proton acceptor" evidence="9">
    <location>
        <position position="44"/>
    </location>
</feature>
<accession>A0ABP6S8V1</accession>
<keyword evidence="6 7" id="KW-0520">NAD</keyword>
<dbReference type="PROSITE" id="PS50263">
    <property type="entry name" value="CN_HYDROLASE"/>
    <property type="match status" value="1"/>
</dbReference>
<feature type="active site" description="Proton acceptor; for glutaminase activity" evidence="7">
    <location>
        <position position="44"/>
    </location>
</feature>
<evidence type="ECO:0000256" key="9">
    <source>
        <dbReference type="PROSITE-ProRule" id="PRU10139"/>
    </source>
</evidence>
<dbReference type="PIRSF" id="PIRSF006630">
    <property type="entry name" value="NADS_GAT"/>
    <property type="match status" value="1"/>
</dbReference>
<feature type="region of interest" description="Disordered" evidence="11">
    <location>
        <begin position="484"/>
        <end position="512"/>
    </location>
</feature>
<evidence type="ECO:0000313" key="13">
    <source>
        <dbReference type="EMBL" id="GAA3370834.1"/>
    </source>
</evidence>
<sequence length="592" mass="64165">MPQLRLALNQIDSTVGDISGNAEAIVRWTRHSAGQGAHLVAFPEMMLTGYPVEDLALRSSFVEASREALRALAVRLADEGLGELPVIVGYLDRSEKSESRLGRPAGSPENAAAVLYRGEVVLRFAKHHLPNYGVFDEYRYFVPGDTMPVIRVRGVDVALAICEDLWQEGGRVPATRSAGAGLLISVNASPYEREKDDTRLELVRKRAQEAGCTLAYLAMTGGQDELVFDGDSIVVDASGEVVARAPQFSEGCVVLDLDLPAASAEPVTARGGAADGQRVDDGLRIERVVISEEPVEAYEPELTGGYADRLGDDEEVYTALVVGLRAYVAKNGFKSVLIGLSGGIDSALVAAIACDAVGAENVYGISMPSKYSSDHSKGDAAELARRTGLHFRTVPIEPMFDAYMGSLGLTGLAEENLQSRLRGTMLMAVSNQEGHIVLAPGNKSELAVGYSTLYGDSVGAYGPIKDVYKTTVFRLAQWRNRAAEERGQVPPIPENSITKPPSAELRPDQVDTDSLPDYDVLDRILELYVDRDRGREAIVAAGFDPEVVAKTLRLVDTAEYKRRQYPPGTKISSKGFGKDRRLPITNRWREHA</sequence>
<keyword evidence="14" id="KW-1185">Reference proteome</keyword>
<protein>
    <recommendedName>
        <fullName evidence="7 8">Glutamine-dependent NAD(+) synthetase</fullName>
        <ecNumber evidence="7 8">6.3.5.1</ecNumber>
    </recommendedName>
    <alternativeName>
        <fullName evidence="7 8">NAD(+) synthase [glutamine-hydrolyzing]</fullName>
    </alternativeName>
</protein>
<feature type="active site" description="For glutaminase activity" evidence="7">
    <location>
        <position position="126"/>
    </location>
</feature>
<dbReference type="SUPFAM" id="SSF52402">
    <property type="entry name" value="Adenine nucleotide alpha hydrolases-like"/>
    <property type="match status" value="1"/>
</dbReference>
<evidence type="ECO:0000256" key="2">
    <source>
        <dbReference type="ARBA" id="ARBA00007145"/>
    </source>
</evidence>
<feature type="domain" description="CN hydrolase" evidence="12">
    <location>
        <begin position="4"/>
        <end position="259"/>
    </location>
</feature>
<feature type="active site" description="Nucleophile; for glutaminase activity" evidence="7">
    <location>
        <position position="162"/>
    </location>
</feature>
<evidence type="ECO:0000256" key="8">
    <source>
        <dbReference type="PIRNR" id="PIRNR006630"/>
    </source>
</evidence>
<dbReference type="InterPro" id="IPR003010">
    <property type="entry name" value="C-N_Hydrolase"/>
</dbReference>
<comment type="similarity">
    <text evidence="2 7 8">In the C-terminal section; belongs to the NAD synthetase family.</text>
</comment>
<evidence type="ECO:0000259" key="12">
    <source>
        <dbReference type="PROSITE" id="PS50263"/>
    </source>
</evidence>
<feature type="binding site" evidence="7">
    <location>
        <position position="561"/>
    </location>
    <ligand>
        <name>deamido-NAD(+)</name>
        <dbReference type="ChEBI" id="CHEBI:58437"/>
        <note>ligand shared between two neighboring subunits</note>
    </ligand>
</feature>
<dbReference type="InterPro" id="IPR022310">
    <property type="entry name" value="NAD/GMP_synthase"/>
</dbReference>
<dbReference type="InterPro" id="IPR003694">
    <property type="entry name" value="NAD_synthase"/>
</dbReference>
<gene>
    <name evidence="7" type="primary">nadE</name>
    <name evidence="13" type="ORF">GCM10020367_19050</name>
</gene>
<comment type="similarity">
    <text evidence="10">Belongs to the NAD synthetase family.</text>
</comment>
<dbReference type="SUPFAM" id="SSF56317">
    <property type="entry name" value="Carbon-nitrogen hydrolase"/>
    <property type="match status" value="1"/>
</dbReference>
<comment type="caution">
    <text evidence="13">The sequence shown here is derived from an EMBL/GenBank/DDBJ whole genome shotgun (WGS) entry which is preliminary data.</text>
</comment>
<dbReference type="Gene3D" id="3.60.110.10">
    <property type="entry name" value="Carbon-nitrogen hydrolase"/>
    <property type="match status" value="1"/>
</dbReference>